<keyword evidence="1" id="KW-1133">Transmembrane helix</keyword>
<feature type="transmembrane region" description="Helical" evidence="1">
    <location>
        <begin position="61"/>
        <end position="81"/>
    </location>
</feature>
<name>A0A398CJF0_9BACL</name>
<organism evidence="2 3">
    <name type="scientific">Cohnella faecalis</name>
    <dbReference type="NCBI Taxonomy" id="2315694"/>
    <lineage>
        <taxon>Bacteria</taxon>
        <taxon>Bacillati</taxon>
        <taxon>Bacillota</taxon>
        <taxon>Bacilli</taxon>
        <taxon>Bacillales</taxon>
        <taxon>Paenibacillaceae</taxon>
        <taxon>Cohnella</taxon>
    </lineage>
</organism>
<feature type="transmembrane region" description="Helical" evidence="1">
    <location>
        <begin position="156"/>
        <end position="175"/>
    </location>
</feature>
<sequence length="181" mass="19416">MLTPVLFGTSGLDSQASAAPLESWVSLVGIVLLTPIFQPEQNPHIREIVSSKWMSQLYVHLIRLIYSGAALLALIGLFVLYMKFNDCKVTLPLMFGTVASAVFLGSLGMLSSAATNNTAAAYMIPASFYAMNLVGGVRLGSFDLFSMMDGQYDQKIWLLASSAVMVSVSLVLSAAHSDRVG</sequence>
<keyword evidence="1" id="KW-0472">Membrane</keyword>
<feature type="transmembrane region" description="Helical" evidence="1">
    <location>
        <begin position="93"/>
        <end position="114"/>
    </location>
</feature>
<gene>
    <name evidence="2" type="ORF">D3H35_17250</name>
</gene>
<dbReference type="EMBL" id="QXJM01000039">
    <property type="protein sequence ID" value="RIE02450.1"/>
    <property type="molecule type" value="Genomic_DNA"/>
</dbReference>
<dbReference type="OrthoDB" id="1749390at2"/>
<protein>
    <submittedName>
        <fullName evidence="2">ABC transporter permease</fullName>
    </submittedName>
</protein>
<evidence type="ECO:0000313" key="2">
    <source>
        <dbReference type="EMBL" id="RIE02450.1"/>
    </source>
</evidence>
<reference evidence="2 3" key="1">
    <citation type="submission" date="2018-09" db="EMBL/GenBank/DDBJ databases">
        <title>Cohnella cavernae sp. nov., isolated from a karst cave.</title>
        <authorList>
            <person name="Zhu H."/>
        </authorList>
    </citation>
    <scope>NUCLEOTIDE SEQUENCE [LARGE SCALE GENOMIC DNA]</scope>
    <source>
        <strain evidence="2 3">K2E09-144</strain>
    </source>
</reference>
<proteinExistence type="predicted"/>
<dbReference type="AlphaFoldDB" id="A0A398CJF0"/>
<dbReference type="Proteomes" id="UP000266340">
    <property type="component" value="Unassembled WGS sequence"/>
</dbReference>
<keyword evidence="3" id="KW-1185">Reference proteome</keyword>
<accession>A0A398CJF0</accession>
<evidence type="ECO:0000313" key="3">
    <source>
        <dbReference type="Proteomes" id="UP000266340"/>
    </source>
</evidence>
<keyword evidence="1" id="KW-0812">Transmembrane</keyword>
<dbReference type="RefSeq" id="WP_119150489.1">
    <property type="nucleotide sequence ID" value="NZ_QXJM01000039.1"/>
</dbReference>
<comment type="caution">
    <text evidence="2">The sequence shown here is derived from an EMBL/GenBank/DDBJ whole genome shotgun (WGS) entry which is preliminary data.</text>
</comment>
<evidence type="ECO:0000256" key="1">
    <source>
        <dbReference type="SAM" id="Phobius"/>
    </source>
</evidence>
<feature type="transmembrane region" description="Helical" evidence="1">
    <location>
        <begin position="120"/>
        <end position="144"/>
    </location>
</feature>